<dbReference type="AlphaFoldDB" id="A0A9W6VJ08"/>
<dbReference type="Proteomes" id="UP001165136">
    <property type="component" value="Unassembled WGS sequence"/>
</dbReference>
<reference evidence="1" key="1">
    <citation type="submission" date="2023-03" db="EMBL/GenBank/DDBJ databases">
        <title>Amycolatopsis taiwanensis NBRC 103393.</title>
        <authorList>
            <person name="Ichikawa N."/>
            <person name="Sato H."/>
            <person name="Tonouchi N."/>
        </authorList>
    </citation>
    <scope>NUCLEOTIDE SEQUENCE</scope>
    <source>
        <strain evidence="1">NBRC 103393</strain>
    </source>
</reference>
<gene>
    <name evidence="1" type="ORF">Atai01_56430</name>
</gene>
<keyword evidence="2" id="KW-1185">Reference proteome</keyword>
<protein>
    <submittedName>
        <fullName evidence="1">Uncharacterized protein</fullName>
    </submittedName>
</protein>
<accession>A0A9W6VJ08</accession>
<evidence type="ECO:0000313" key="1">
    <source>
        <dbReference type="EMBL" id="GLY69024.1"/>
    </source>
</evidence>
<sequence length="92" mass="10052">MSPAWEGEFWVQARVFWIQAGEFWVQAGEFWDGGCEFWVCDEFGGSGKGARISPSQPTSIQALVETLAAQCFRGLGTGEAGADDHDPARSHE</sequence>
<name>A0A9W6VJ08_9PSEU</name>
<dbReference type="RefSeq" id="WP_285488760.1">
    <property type="nucleotide sequence ID" value="NZ_BSTI01000014.1"/>
</dbReference>
<dbReference type="EMBL" id="BSTI01000014">
    <property type="protein sequence ID" value="GLY69024.1"/>
    <property type="molecule type" value="Genomic_DNA"/>
</dbReference>
<organism evidence="1 2">
    <name type="scientific">Amycolatopsis taiwanensis</name>
    <dbReference type="NCBI Taxonomy" id="342230"/>
    <lineage>
        <taxon>Bacteria</taxon>
        <taxon>Bacillati</taxon>
        <taxon>Actinomycetota</taxon>
        <taxon>Actinomycetes</taxon>
        <taxon>Pseudonocardiales</taxon>
        <taxon>Pseudonocardiaceae</taxon>
        <taxon>Amycolatopsis</taxon>
    </lineage>
</organism>
<proteinExistence type="predicted"/>
<comment type="caution">
    <text evidence="1">The sequence shown here is derived from an EMBL/GenBank/DDBJ whole genome shotgun (WGS) entry which is preliminary data.</text>
</comment>
<evidence type="ECO:0000313" key="2">
    <source>
        <dbReference type="Proteomes" id="UP001165136"/>
    </source>
</evidence>